<protein>
    <submittedName>
        <fullName evidence="2">Uncharacterized protein</fullName>
    </submittedName>
</protein>
<evidence type="ECO:0000313" key="3">
    <source>
        <dbReference type="Proteomes" id="UP000707451"/>
    </source>
</evidence>
<evidence type="ECO:0000256" key="1">
    <source>
        <dbReference type="SAM" id="MobiDB-lite"/>
    </source>
</evidence>
<dbReference type="OrthoDB" id="2443848at2759"/>
<dbReference type="EMBL" id="JAHRHY010000009">
    <property type="protein sequence ID" value="KAG9067085.1"/>
    <property type="molecule type" value="Genomic_DNA"/>
</dbReference>
<reference evidence="2" key="1">
    <citation type="submission" date="2021-06" db="EMBL/GenBank/DDBJ databases">
        <title>Genome Sequence of Mortierella hyaline Strain SCG-10, a Cold-Adapted, Nitrate-Reducing Fungus Isolated from Soil in Minnesota, USA.</title>
        <authorList>
            <person name="Aldossari N."/>
        </authorList>
    </citation>
    <scope>NUCLEOTIDE SEQUENCE</scope>
    <source>
        <strain evidence="2">SCG-10</strain>
    </source>
</reference>
<dbReference type="AlphaFoldDB" id="A0A9P7XTN0"/>
<sequence length="445" mass="49231">MMALLKLMKVTSCRTIVFARDPEGFNEDDFDMDEPEPDWEVDEDPQLTVQLRVQRSLCPLVEPCNIPKRSSLPPAHEARRPQKLLRPDDGGAPTDIGSQAKDSDDTSPVENTNVDDQDALLTTKLASAIFGDGPLTRESSAVGYPVSLKSQANSTPTFDTYLAYMQRGVSNFGNLSVRHIWFGTFFGDDNASTTTTDADALSCVLLFPLPCASFKGTVRLAAFQQHQQQETLAADDRLRGVVEALPYESALHSFIVGDGDTVLRLFDDAKDREEITNIMVTRKDERLPGPSPADLSLQQYNRPPKDLHEFLLNHSCSSVGDAREEKSSEECQIVAHDCITQVPRNHQRYGHKVDGVVVISKWPVEICWMEAAKKDGGANTTKCLHDSRKLIKFMKDGHDMIQEKAELSTNDTTQVLAVIVQILKLRKVILAMAASTTRALASKTG</sequence>
<gene>
    <name evidence="2" type="ORF">KI688_012998</name>
</gene>
<dbReference type="Proteomes" id="UP000707451">
    <property type="component" value="Unassembled WGS sequence"/>
</dbReference>
<proteinExistence type="predicted"/>
<feature type="region of interest" description="Disordered" evidence="1">
    <location>
        <begin position="63"/>
        <end position="117"/>
    </location>
</feature>
<comment type="caution">
    <text evidence="2">The sequence shown here is derived from an EMBL/GenBank/DDBJ whole genome shotgun (WGS) entry which is preliminary data.</text>
</comment>
<accession>A0A9P7XTN0</accession>
<organism evidence="2 3">
    <name type="scientific">Linnemannia hyalina</name>
    <dbReference type="NCBI Taxonomy" id="64524"/>
    <lineage>
        <taxon>Eukaryota</taxon>
        <taxon>Fungi</taxon>
        <taxon>Fungi incertae sedis</taxon>
        <taxon>Mucoromycota</taxon>
        <taxon>Mortierellomycotina</taxon>
        <taxon>Mortierellomycetes</taxon>
        <taxon>Mortierellales</taxon>
        <taxon>Mortierellaceae</taxon>
        <taxon>Linnemannia</taxon>
    </lineage>
</organism>
<evidence type="ECO:0000313" key="2">
    <source>
        <dbReference type="EMBL" id="KAG9067085.1"/>
    </source>
</evidence>
<name>A0A9P7XTN0_9FUNG</name>
<keyword evidence="3" id="KW-1185">Reference proteome</keyword>
<feature type="compositionally biased region" description="Basic and acidic residues" evidence="1">
    <location>
        <begin position="76"/>
        <end position="89"/>
    </location>
</feature>